<proteinExistence type="predicted"/>
<reference evidence="1 2" key="1">
    <citation type="submission" date="2023-01" db="EMBL/GenBank/DDBJ databases">
        <authorList>
            <person name="Whitehead M."/>
        </authorList>
    </citation>
    <scope>NUCLEOTIDE SEQUENCE [LARGE SCALE GENOMIC DNA]</scope>
</reference>
<name>A0AAV0WDT3_9HEMI</name>
<dbReference type="AlphaFoldDB" id="A0AAV0WDT3"/>
<dbReference type="Proteomes" id="UP001160148">
    <property type="component" value="Unassembled WGS sequence"/>
</dbReference>
<evidence type="ECO:0000313" key="1">
    <source>
        <dbReference type="EMBL" id="CAI6353726.1"/>
    </source>
</evidence>
<keyword evidence="2" id="KW-1185">Reference proteome</keyword>
<gene>
    <name evidence="1" type="ORF">MEUPH1_LOCUS9814</name>
</gene>
<protein>
    <submittedName>
        <fullName evidence="1">Uncharacterized protein</fullName>
    </submittedName>
</protein>
<comment type="caution">
    <text evidence="1">The sequence shown here is derived from an EMBL/GenBank/DDBJ whole genome shotgun (WGS) entry which is preliminary data.</text>
</comment>
<evidence type="ECO:0000313" key="2">
    <source>
        <dbReference type="Proteomes" id="UP001160148"/>
    </source>
</evidence>
<accession>A0AAV0WDT3</accession>
<dbReference type="EMBL" id="CARXXK010000002">
    <property type="protein sequence ID" value="CAI6353726.1"/>
    <property type="molecule type" value="Genomic_DNA"/>
</dbReference>
<sequence>MERVFIPQTYQNMVKETSSDKFNVINITQNDIYNFSEYLKPNFKKYLTSSHKERFTIMAYRLIEYVKDGLYCKTLANSTLKEHFILQKSGTDLKYPLEHLPLLYSMKLKLKEAKLKDVQDLASKYVPSEFIWFYEQLEGDVQNNENVPTSVNEY</sequence>
<organism evidence="1 2">
    <name type="scientific">Macrosiphum euphorbiae</name>
    <name type="common">potato aphid</name>
    <dbReference type="NCBI Taxonomy" id="13131"/>
    <lineage>
        <taxon>Eukaryota</taxon>
        <taxon>Metazoa</taxon>
        <taxon>Ecdysozoa</taxon>
        <taxon>Arthropoda</taxon>
        <taxon>Hexapoda</taxon>
        <taxon>Insecta</taxon>
        <taxon>Pterygota</taxon>
        <taxon>Neoptera</taxon>
        <taxon>Paraneoptera</taxon>
        <taxon>Hemiptera</taxon>
        <taxon>Sternorrhyncha</taxon>
        <taxon>Aphidomorpha</taxon>
        <taxon>Aphidoidea</taxon>
        <taxon>Aphididae</taxon>
        <taxon>Macrosiphini</taxon>
        <taxon>Macrosiphum</taxon>
    </lineage>
</organism>